<accession>A0A5J4LG20</accession>
<dbReference type="GeneID" id="96752384"/>
<dbReference type="EMBL" id="BLAG01000009">
    <property type="protein sequence ID" value="GES31002.1"/>
    <property type="molecule type" value="Genomic_DNA"/>
</dbReference>
<gene>
    <name evidence="1" type="ORF">San01_34890</name>
</gene>
<name>A0A5J4LG20_9ACTN</name>
<sequence>MAIPREIEMEIVRRLYEEAADKGWTYLTDRERTEIYNRWVRSHEIGERLALYLKDSEGVRYWLKDCPMKEYSRAVYGIGKYAKVVSNPRAGVDTLVKQTMGSEWVADLGTRRIKPLRVTLRNGEEDTHFTWGPQRDLKHLVWAALRAEADGDPTPWTVCVVSSFVAPIPIEEKHANLRLGERCGLRIEHATGE</sequence>
<proteinExistence type="predicted"/>
<comment type="caution">
    <text evidence="1">The sequence shown here is derived from an EMBL/GenBank/DDBJ whole genome shotgun (WGS) entry which is preliminary data.</text>
</comment>
<organism evidence="1 2">
    <name type="scientific">Streptomyces angustmyceticus</name>
    <dbReference type="NCBI Taxonomy" id="285578"/>
    <lineage>
        <taxon>Bacteria</taxon>
        <taxon>Bacillati</taxon>
        <taxon>Actinomycetota</taxon>
        <taxon>Actinomycetes</taxon>
        <taxon>Kitasatosporales</taxon>
        <taxon>Streptomycetaceae</taxon>
        <taxon>Streptomyces</taxon>
    </lineage>
</organism>
<dbReference type="Proteomes" id="UP000325598">
    <property type="component" value="Unassembled WGS sequence"/>
</dbReference>
<dbReference type="RefSeq" id="WP_086717290.1">
    <property type="nucleotide sequence ID" value="NZ_BLAG01000009.1"/>
</dbReference>
<reference evidence="1 2" key="1">
    <citation type="submission" date="2019-10" db="EMBL/GenBank/DDBJ databases">
        <title>Whole genome shotgun sequence of Streptomyces angustmyceticus NBRC 3934.</title>
        <authorList>
            <person name="Hosoyama A."/>
            <person name="Ichikawa N."/>
            <person name="Kimura A."/>
            <person name="Kitahashi Y."/>
            <person name="Komaki H."/>
            <person name="Uohara A."/>
        </authorList>
    </citation>
    <scope>NUCLEOTIDE SEQUENCE [LARGE SCALE GENOMIC DNA]</scope>
    <source>
        <strain evidence="1 2">NBRC 3934</strain>
    </source>
</reference>
<keyword evidence="2" id="KW-1185">Reference proteome</keyword>
<dbReference type="OrthoDB" id="9182727at2"/>
<protein>
    <submittedName>
        <fullName evidence="1">Uncharacterized protein</fullName>
    </submittedName>
</protein>
<evidence type="ECO:0000313" key="1">
    <source>
        <dbReference type="EMBL" id="GES31002.1"/>
    </source>
</evidence>
<evidence type="ECO:0000313" key="2">
    <source>
        <dbReference type="Proteomes" id="UP000325598"/>
    </source>
</evidence>
<dbReference type="AlphaFoldDB" id="A0A5J4LG20"/>